<feature type="binding site" evidence="10">
    <location>
        <position position="266"/>
    </location>
    <ligand>
        <name>substrate</name>
    </ligand>
</feature>
<dbReference type="PIRSF" id="PIRSF004532">
    <property type="entry name" value="GlpX"/>
    <property type="match status" value="1"/>
</dbReference>
<evidence type="ECO:0000313" key="11">
    <source>
        <dbReference type="EMBL" id="TIH37151.1"/>
    </source>
</evidence>
<comment type="pathway">
    <text evidence="2">Carbohydrate biosynthesis; gluconeogenesis.</text>
</comment>
<dbReference type="GO" id="GO:0006094">
    <property type="term" value="P:gluconeogenesis"/>
    <property type="evidence" value="ECO:0007669"/>
    <property type="project" value="UniProtKB-UniPathway"/>
</dbReference>
<evidence type="ECO:0000256" key="9">
    <source>
        <dbReference type="PIRSR" id="PIRSR004532-1"/>
    </source>
</evidence>
<dbReference type="OrthoDB" id="9779353at2"/>
<dbReference type="Gene3D" id="3.30.540.10">
    <property type="entry name" value="Fructose-1,6-Bisphosphatase, subunit A, domain 1"/>
    <property type="match status" value="1"/>
</dbReference>
<protein>
    <recommendedName>
        <fullName evidence="8">Fructose-1,6-bisphosphatase</fullName>
    </recommendedName>
</protein>
<dbReference type="PANTHER" id="PTHR30447">
    <property type="entry name" value="FRUCTOSE-1,6-BISPHOSPHATASE CLASS 2"/>
    <property type="match status" value="1"/>
</dbReference>
<feature type="binding site" evidence="9">
    <location>
        <position position="88"/>
    </location>
    <ligand>
        <name>Mn(2+)</name>
        <dbReference type="ChEBI" id="CHEBI:29035"/>
        <label>1</label>
    </ligand>
</feature>
<dbReference type="CDD" id="cd01516">
    <property type="entry name" value="FBPase_glpX"/>
    <property type="match status" value="1"/>
</dbReference>
<keyword evidence="4 9" id="KW-0479">Metal-binding</keyword>
<dbReference type="Proteomes" id="UP000306192">
    <property type="component" value="Unassembled WGS sequence"/>
</dbReference>
<evidence type="ECO:0000256" key="3">
    <source>
        <dbReference type="ARBA" id="ARBA00008989"/>
    </source>
</evidence>
<dbReference type="GO" id="GO:0046872">
    <property type="term" value="F:metal ion binding"/>
    <property type="evidence" value="ECO:0007669"/>
    <property type="project" value="UniProtKB-KW"/>
</dbReference>
<dbReference type="EMBL" id="QYRT01000013">
    <property type="protein sequence ID" value="TIH37151.1"/>
    <property type="molecule type" value="Genomic_DNA"/>
</dbReference>
<dbReference type="Gene3D" id="3.40.190.90">
    <property type="match status" value="1"/>
</dbReference>
<evidence type="ECO:0000256" key="5">
    <source>
        <dbReference type="ARBA" id="ARBA00022801"/>
    </source>
</evidence>
<dbReference type="SUPFAM" id="SSF56655">
    <property type="entry name" value="Carbohydrate phosphatase"/>
    <property type="match status" value="1"/>
</dbReference>
<proteinExistence type="inferred from homology"/>
<feature type="binding site" evidence="9">
    <location>
        <position position="269"/>
    </location>
    <ligand>
        <name>Mn(2+)</name>
        <dbReference type="ChEBI" id="CHEBI:29035"/>
        <label>2</label>
    </ligand>
</feature>
<comment type="caution">
    <text evidence="11">The sequence shown here is derived from an EMBL/GenBank/DDBJ whole genome shotgun (WGS) entry which is preliminary data.</text>
</comment>
<gene>
    <name evidence="11" type="primary">glpX</name>
    <name evidence="11" type="ORF">D4765_09055</name>
</gene>
<comment type="cofactor">
    <cofactor evidence="9">
        <name>Mn(2+)</name>
        <dbReference type="ChEBI" id="CHEBI:29035"/>
    </cofactor>
</comment>
<name>A0A4T2C232_9MICO</name>
<dbReference type="GO" id="GO:0042132">
    <property type="term" value="F:fructose 1,6-bisphosphate 1-phosphatase activity"/>
    <property type="evidence" value="ECO:0007669"/>
    <property type="project" value="UniProtKB-EC"/>
</dbReference>
<feature type="binding site" evidence="10">
    <location>
        <begin position="143"/>
        <end position="145"/>
    </location>
    <ligand>
        <name>substrate</name>
    </ligand>
</feature>
<feature type="binding site" evidence="10">
    <location>
        <begin position="220"/>
        <end position="222"/>
    </location>
    <ligand>
        <name>substrate</name>
    </ligand>
</feature>
<dbReference type="NCBIfam" id="TIGR00330">
    <property type="entry name" value="glpX"/>
    <property type="match status" value="1"/>
</dbReference>
<evidence type="ECO:0000256" key="6">
    <source>
        <dbReference type="ARBA" id="ARBA00023211"/>
    </source>
</evidence>
<evidence type="ECO:0000313" key="12">
    <source>
        <dbReference type="Proteomes" id="UP000306192"/>
    </source>
</evidence>
<evidence type="ECO:0000256" key="8">
    <source>
        <dbReference type="PIRNR" id="PIRNR004532"/>
    </source>
</evidence>
<feature type="binding site" evidence="9">
    <location>
        <position position="143"/>
    </location>
    <ligand>
        <name>Mn(2+)</name>
        <dbReference type="ChEBI" id="CHEBI:29035"/>
        <label>2</label>
    </ligand>
</feature>
<dbReference type="PANTHER" id="PTHR30447:SF0">
    <property type="entry name" value="FRUCTOSE-1,6-BISPHOSPHATASE 1 CLASS 2-RELATED"/>
    <property type="match status" value="1"/>
</dbReference>
<feature type="binding site" evidence="9">
    <location>
        <position position="140"/>
    </location>
    <ligand>
        <name>Mn(2+)</name>
        <dbReference type="ChEBI" id="CHEBI:29035"/>
        <label>2</label>
    </ligand>
</feature>
<dbReference type="Pfam" id="PF03320">
    <property type="entry name" value="FBPase_glpX"/>
    <property type="match status" value="1"/>
</dbReference>
<evidence type="ECO:0000256" key="4">
    <source>
        <dbReference type="ARBA" id="ARBA00022723"/>
    </source>
</evidence>
<feature type="binding site" evidence="9">
    <location>
        <position position="112"/>
    </location>
    <ligand>
        <name>Mn(2+)</name>
        <dbReference type="ChEBI" id="CHEBI:29035"/>
        <label>1</label>
    </ligand>
</feature>
<dbReference type="GO" id="GO:0006071">
    <property type="term" value="P:glycerol metabolic process"/>
    <property type="evidence" value="ECO:0007669"/>
    <property type="project" value="InterPro"/>
</dbReference>
<keyword evidence="12" id="KW-1185">Reference proteome</keyword>
<reference evidence="11 12" key="1">
    <citation type="journal article" date="2019" name="Microorganisms">
        <title>Systematic Affiliation and Genome Analysis of Subtercola vilae DB165(T) with Particular Emphasis on Cold Adaptation of an Isolate from a High-Altitude Cold Volcano Lake.</title>
        <authorList>
            <person name="Villalobos A.S."/>
            <person name="Wiese J."/>
            <person name="Imhoff J.F."/>
            <person name="Dorador C."/>
            <person name="Keller A."/>
            <person name="Hentschel U."/>
        </authorList>
    </citation>
    <scope>NUCLEOTIDE SEQUENCE [LARGE SCALE GENOMIC DNA]</scope>
    <source>
        <strain evidence="11 12">DB165</strain>
    </source>
</reference>
<dbReference type="UniPathway" id="UPA00138"/>
<sequence>MSPPAYRASRNPGVCAARPLICKRGAPHPARPSRRHANEGSVVTSIDLPSLYLEHPDRNLALELVRATEAAAIRAWPYIGKGDKLAADGAAVDAMRLLLGTVNFDGVVVIGEGEKDKAPMLFNGEHVGNGRGPACDIAVDPIDGTSLTAAGRPNAISVMAVSDRGSMLDASSVFYMDKIVTGAEGIGVVDIRKPIGENIRALAKAKGKDVSEMKIAVLDRPRHAQLIDEIRASGAGTRLLLDGDVAGGINAARYETRTDMCVGIGGSPEGIVTACAIKALGGFIQGILRPGNDDERQRGIDAGLKMDHVYEANDLVSSDNTFFVATGVTDGGLVNGVRRKGPIIRTESIVLRSHSGTIRRIVADHQADKWL</sequence>
<evidence type="ECO:0000256" key="1">
    <source>
        <dbReference type="ARBA" id="ARBA00001273"/>
    </source>
</evidence>
<evidence type="ECO:0000256" key="2">
    <source>
        <dbReference type="ARBA" id="ARBA00004742"/>
    </source>
</evidence>
<organism evidence="11 12">
    <name type="scientific">Subtercola vilae</name>
    <dbReference type="NCBI Taxonomy" id="2056433"/>
    <lineage>
        <taxon>Bacteria</taxon>
        <taxon>Bacillati</taxon>
        <taxon>Actinomycetota</taxon>
        <taxon>Actinomycetes</taxon>
        <taxon>Micrococcales</taxon>
        <taxon>Microbacteriaceae</taxon>
        <taxon>Subtercola</taxon>
    </lineage>
</organism>
<feature type="binding site" evidence="10">
    <location>
        <position position="175"/>
    </location>
    <ligand>
        <name>substrate</name>
    </ligand>
</feature>
<accession>A0A4T2C232</accession>
<keyword evidence="7 8" id="KW-0119">Carbohydrate metabolism</keyword>
<dbReference type="GO" id="GO:0005829">
    <property type="term" value="C:cytosol"/>
    <property type="evidence" value="ECO:0007669"/>
    <property type="project" value="TreeGrafter"/>
</dbReference>
<dbReference type="AlphaFoldDB" id="A0A4T2C232"/>
<dbReference type="InterPro" id="IPR004464">
    <property type="entry name" value="FBPase_class-2/SBPase"/>
</dbReference>
<evidence type="ECO:0000256" key="10">
    <source>
        <dbReference type="PIRSR" id="PIRSR004532-2"/>
    </source>
</evidence>
<comment type="catalytic activity">
    <reaction evidence="1">
        <text>beta-D-fructose 1,6-bisphosphate + H2O = beta-D-fructose 6-phosphate + phosphate</text>
        <dbReference type="Rhea" id="RHEA:11064"/>
        <dbReference type="ChEBI" id="CHEBI:15377"/>
        <dbReference type="ChEBI" id="CHEBI:32966"/>
        <dbReference type="ChEBI" id="CHEBI:43474"/>
        <dbReference type="ChEBI" id="CHEBI:57634"/>
        <dbReference type="EC" id="3.1.3.11"/>
    </reaction>
</comment>
<feature type="binding site" evidence="10">
    <location>
        <begin position="242"/>
        <end position="244"/>
    </location>
    <ligand>
        <name>substrate</name>
    </ligand>
</feature>
<dbReference type="GO" id="GO:0030388">
    <property type="term" value="P:fructose 1,6-bisphosphate metabolic process"/>
    <property type="evidence" value="ECO:0007669"/>
    <property type="project" value="TreeGrafter"/>
</dbReference>
<keyword evidence="5 11" id="KW-0378">Hydrolase</keyword>
<evidence type="ECO:0000256" key="7">
    <source>
        <dbReference type="ARBA" id="ARBA00023277"/>
    </source>
</evidence>
<comment type="similarity">
    <text evidence="3 8">Belongs to the FBPase class 2 family.</text>
</comment>
<keyword evidence="6 9" id="KW-0464">Manganese</keyword>